<feature type="domain" description="RNA 3'-terminal phosphate cyclase insert" evidence="9">
    <location>
        <begin position="196"/>
        <end position="312"/>
    </location>
</feature>
<dbReference type="Proteomes" id="UP000054144">
    <property type="component" value="Unassembled WGS sequence"/>
</dbReference>
<dbReference type="InterPro" id="IPR023797">
    <property type="entry name" value="RNA3'_phos_cyclase_dom"/>
</dbReference>
<dbReference type="EMBL" id="KN881728">
    <property type="protein sequence ID" value="KIY49059.1"/>
    <property type="molecule type" value="Genomic_DNA"/>
</dbReference>
<dbReference type="InterPro" id="IPR013791">
    <property type="entry name" value="RNA3'-term_phos_cycl_insert"/>
</dbReference>
<proteinExistence type="inferred from homology"/>
<dbReference type="PANTHER" id="PTHR11096">
    <property type="entry name" value="RNA 3' TERMINAL PHOSPHATE CYCLASE"/>
    <property type="match status" value="1"/>
</dbReference>
<dbReference type="GO" id="GO:0003963">
    <property type="term" value="F:RNA-3'-phosphate cyclase activity"/>
    <property type="evidence" value="ECO:0007669"/>
    <property type="project" value="UniProtKB-EC"/>
</dbReference>
<keyword evidence="11" id="KW-1185">Reference proteome</keyword>
<keyword evidence="7" id="KW-0067">ATP-binding</keyword>
<dbReference type="Gene3D" id="3.65.10.20">
    <property type="entry name" value="RNA 3'-terminal phosphate cyclase domain"/>
    <property type="match status" value="1"/>
</dbReference>
<dbReference type="OrthoDB" id="25029at2759"/>
<dbReference type="InterPro" id="IPR037136">
    <property type="entry name" value="RNA3'_phos_cyclase_dom_sf"/>
</dbReference>
<comment type="catalytic activity">
    <reaction evidence="5">
        <text>a 3'-end 3'-phospho-ribonucleotide-RNA + ATP = a 3'-end 2',3'-cyclophospho-ribonucleotide-RNA + AMP + diphosphate</text>
        <dbReference type="Rhea" id="RHEA:23976"/>
        <dbReference type="Rhea" id="RHEA-COMP:10463"/>
        <dbReference type="Rhea" id="RHEA-COMP:10464"/>
        <dbReference type="ChEBI" id="CHEBI:30616"/>
        <dbReference type="ChEBI" id="CHEBI:33019"/>
        <dbReference type="ChEBI" id="CHEBI:83062"/>
        <dbReference type="ChEBI" id="CHEBI:83064"/>
        <dbReference type="ChEBI" id="CHEBI:456215"/>
        <dbReference type="EC" id="6.5.1.4"/>
    </reaction>
</comment>
<evidence type="ECO:0000256" key="6">
    <source>
        <dbReference type="PIRSR" id="PIRSR005378-1"/>
    </source>
</evidence>
<dbReference type="InterPro" id="IPR020719">
    <property type="entry name" value="RNA3'_term_phos_cycl-like_CS"/>
</dbReference>
<evidence type="ECO:0000256" key="7">
    <source>
        <dbReference type="PIRSR" id="PIRSR005378-2"/>
    </source>
</evidence>
<accession>A0A0D7AF96</accession>
<protein>
    <recommendedName>
        <fullName evidence="2">RNA 3'-terminal-phosphate cyclase (ATP)</fullName>
        <ecNumber evidence="2">6.5.1.4</ecNumber>
    </recommendedName>
</protein>
<dbReference type="InterPro" id="IPR000228">
    <property type="entry name" value="RNA3'_term_phos_cyc"/>
</dbReference>
<evidence type="ECO:0000313" key="10">
    <source>
        <dbReference type="EMBL" id="KIY49059.1"/>
    </source>
</evidence>
<evidence type="ECO:0000256" key="1">
    <source>
        <dbReference type="ARBA" id="ARBA00009206"/>
    </source>
</evidence>
<reference evidence="10 11" key="1">
    <citation type="journal article" date="2015" name="Fungal Genet. Biol.">
        <title>Evolution of novel wood decay mechanisms in Agaricales revealed by the genome sequences of Fistulina hepatica and Cylindrobasidium torrendii.</title>
        <authorList>
            <person name="Floudas D."/>
            <person name="Held B.W."/>
            <person name="Riley R."/>
            <person name="Nagy L.G."/>
            <person name="Koehler G."/>
            <person name="Ransdell A.S."/>
            <person name="Younus H."/>
            <person name="Chow J."/>
            <person name="Chiniquy J."/>
            <person name="Lipzen A."/>
            <person name="Tritt A."/>
            <person name="Sun H."/>
            <person name="Haridas S."/>
            <person name="LaButti K."/>
            <person name="Ohm R.A."/>
            <person name="Kues U."/>
            <person name="Blanchette R.A."/>
            <person name="Grigoriev I.V."/>
            <person name="Minto R.E."/>
            <person name="Hibbett D.S."/>
        </authorList>
    </citation>
    <scope>NUCLEOTIDE SEQUENCE [LARGE SCALE GENOMIC DNA]</scope>
    <source>
        <strain evidence="10 11">ATCC 64428</strain>
    </source>
</reference>
<evidence type="ECO:0000313" key="11">
    <source>
        <dbReference type="Proteomes" id="UP000054144"/>
    </source>
</evidence>
<evidence type="ECO:0000256" key="3">
    <source>
        <dbReference type="ARBA" id="ARBA00022598"/>
    </source>
</evidence>
<keyword evidence="4 7" id="KW-0547">Nucleotide-binding</keyword>
<name>A0A0D7AF96_9AGAR</name>
<comment type="similarity">
    <text evidence="1">Belongs to the RNA 3'-terminal cyclase family. Type 1 subfamily.</text>
</comment>
<dbReference type="GO" id="GO:0005524">
    <property type="term" value="F:ATP binding"/>
    <property type="evidence" value="ECO:0007669"/>
    <property type="project" value="UniProtKB-KW"/>
</dbReference>
<dbReference type="SUPFAM" id="SSF52913">
    <property type="entry name" value="RNA 3'-terminal phosphate cyclase, RPTC, insert domain"/>
    <property type="match status" value="1"/>
</dbReference>
<dbReference type="InterPro" id="IPR036553">
    <property type="entry name" value="RPTC_insert"/>
</dbReference>
<feature type="binding site" evidence="7">
    <location>
        <position position="106"/>
    </location>
    <ligand>
        <name>ATP</name>
        <dbReference type="ChEBI" id="CHEBI:30616"/>
    </ligand>
</feature>
<dbReference type="PIRSF" id="PIRSF005378">
    <property type="entry name" value="RNA3'_term_phos_cycl_euk"/>
    <property type="match status" value="1"/>
</dbReference>
<feature type="binding site" evidence="7">
    <location>
        <begin position="321"/>
        <end position="325"/>
    </location>
    <ligand>
        <name>ATP</name>
        <dbReference type="ChEBI" id="CHEBI:30616"/>
    </ligand>
</feature>
<evidence type="ECO:0000259" key="9">
    <source>
        <dbReference type="Pfam" id="PF05189"/>
    </source>
</evidence>
<dbReference type="EC" id="6.5.1.4" evidence="2"/>
<sequence>MAAATPLIIDGSVLEGGGQILRNAVSISALLGKPISIQNIRQGRRPPGLKSQHNSGLKLAADISSAQLTGAFIKSTSIDFHPGKIQLYREYEGDAVTAGSTTLLLQIALPLLVFKTSSSRDDDNTPSSTLRLIGGTNATQAPQVDYTQHIFLPFVRQHFGVDVTLELHRRGYYPKGGGKLRAVVRPVEKLRPLRLTDRGHVVRVAGISHVAGIPRSVAEAIAKSALDRLRKQQPFVDDASDFSWADLLSGDTPIDIRVVREANNNTVGAGSGIVLWAELDGGGIIGGSAVGRKGISPESTGDAAAVELLNGLANGGCVDEHLQDQVILFMAMAEGKSFLNCGKNELTLHTRTAIWVAEQLTTARFDVSKDGQNVIVECEGIGYTRALYDPL</sequence>
<dbReference type="Pfam" id="PF05189">
    <property type="entry name" value="RTC_insert"/>
    <property type="match status" value="1"/>
</dbReference>
<feature type="domain" description="RNA 3'-terminal phosphate cyclase" evidence="8">
    <location>
        <begin position="14"/>
        <end position="367"/>
    </location>
</feature>
<dbReference type="SUPFAM" id="SSF55205">
    <property type="entry name" value="EPT/RTPC-like"/>
    <property type="match status" value="2"/>
</dbReference>
<dbReference type="Gene3D" id="3.30.360.20">
    <property type="entry name" value="RNA 3'-terminal phosphate cyclase, insert domain"/>
    <property type="match status" value="1"/>
</dbReference>
<dbReference type="AlphaFoldDB" id="A0A0D7AF96"/>
<organism evidence="10 11">
    <name type="scientific">Fistulina hepatica ATCC 64428</name>
    <dbReference type="NCBI Taxonomy" id="1128425"/>
    <lineage>
        <taxon>Eukaryota</taxon>
        <taxon>Fungi</taxon>
        <taxon>Dikarya</taxon>
        <taxon>Basidiomycota</taxon>
        <taxon>Agaricomycotina</taxon>
        <taxon>Agaricomycetes</taxon>
        <taxon>Agaricomycetidae</taxon>
        <taxon>Agaricales</taxon>
        <taxon>Fistulinaceae</taxon>
        <taxon>Fistulina</taxon>
    </lineage>
</organism>
<dbReference type="GO" id="GO:0006396">
    <property type="term" value="P:RNA processing"/>
    <property type="evidence" value="ECO:0007669"/>
    <property type="project" value="InterPro"/>
</dbReference>
<feature type="active site" description="Tele-AMP-histidine intermediate" evidence="6">
    <location>
        <position position="349"/>
    </location>
</feature>
<dbReference type="InterPro" id="IPR013792">
    <property type="entry name" value="RNA3'P_cycl/enolpyr_Trfase_a/b"/>
</dbReference>
<dbReference type="PROSITE" id="PS01287">
    <property type="entry name" value="RTC"/>
    <property type="match status" value="1"/>
</dbReference>
<dbReference type="GO" id="GO:0005634">
    <property type="term" value="C:nucleus"/>
    <property type="evidence" value="ECO:0007669"/>
    <property type="project" value="TreeGrafter"/>
</dbReference>
<dbReference type="NCBIfam" id="TIGR03399">
    <property type="entry name" value="RNA_3prim_cycl"/>
    <property type="match status" value="1"/>
</dbReference>
<evidence type="ECO:0000256" key="4">
    <source>
        <dbReference type="ARBA" id="ARBA00022741"/>
    </source>
</evidence>
<evidence type="ECO:0000256" key="2">
    <source>
        <dbReference type="ARBA" id="ARBA00012725"/>
    </source>
</evidence>
<dbReference type="PANTHER" id="PTHR11096:SF0">
    <property type="entry name" value="RNA 3'-TERMINAL PHOSPHATE CYCLASE"/>
    <property type="match status" value="1"/>
</dbReference>
<dbReference type="InterPro" id="IPR017770">
    <property type="entry name" value="RNA3'_term_phos_cyc_type_1"/>
</dbReference>
<dbReference type="Pfam" id="PF01137">
    <property type="entry name" value="RTC"/>
    <property type="match status" value="1"/>
</dbReference>
<evidence type="ECO:0000259" key="8">
    <source>
        <dbReference type="Pfam" id="PF01137"/>
    </source>
</evidence>
<gene>
    <name evidence="10" type="ORF">FISHEDRAFT_42131</name>
</gene>
<evidence type="ECO:0000256" key="5">
    <source>
        <dbReference type="ARBA" id="ARBA00024481"/>
    </source>
</evidence>
<keyword evidence="3" id="KW-0436">Ligase</keyword>